<dbReference type="PANTHER" id="PTHR47074">
    <property type="entry name" value="BNAC02G40300D PROTEIN"/>
    <property type="match status" value="1"/>
</dbReference>
<dbReference type="PANTHER" id="PTHR47074:SF48">
    <property type="entry name" value="POLYNUCLEOTIDYL TRANSFERASE, RIBONUCLEASE H-LIKE SUPERFAMILY PROTEIN"/>
    <property type="match status" value="1"/>
</dbReference>
<dbReference type="Proteomes" id="UP000811246">
    <property type="component" value="Chromosome 1"/>
</dbReference>
<reference evidence="1" key="1">
    <citation type="submission" date="2021-01" db="EMBL/GenBank/DDBJ databases">
        <authorList>
            <person name="Lovell J.T."/>
            <person name="Bentley N."/>
            <person name="Bhattarai G."/>
            <person name="Jenkins J.W."/>
            <person name="Sreedasyam A."/>
            <person name="Alarcon Y."/>
            <person name="Bock C."/>
            <person name="Boston L."/>
            <person name="Carlson J."/>
            <person name="Cervantes K."/>
            <person name="Clermont K."/>
            <person name="Krom N."/>
            <person name="Kubenka K."/>
            <person name="Mamidi S."/>
            <person name="Mattison C."/>
            <person name="Monteros M."/>
            <person name="Pisani C."/>
            <person name="Plott C."/>
            <person name="Rajasekar S."/>
            <person name="Rhein H.S."/>
            <person name="Rohla C."/>
            <person name="Song M."/>
            <person name="Hilaire R.S."/>
            <person name="Shu S."/>
            <person name="Wells L."/>
            <person name="Wang X."/>
            <person name="Webber J."/>
            <person name="Heerema R.J."/>
            <person name="Klein P."/>
            <person name="Conner P."/>
            <person name="Grauke L."/>
            <person name="Grimwood J."/>
            <person name="Schmutz J."/>
            <person name="Randall J.J."/>
        </authorList>
    </citation>
    <scope>NUCLEOTIDE SEQUENCE</scope>
    <source>
        <tissue evidence="1">Leaf</tissue>
    </source>
</reference>
<organism evidence="1 2">
    <name type="scientific">Carya illinoinensis</name>
    <name type="common">Pecan</name>
    <dbReference type="NCBI Taxonomy" id="32201"/>
    <lineage>
        <taxon>Eukaryota</taxon>
        <taxon>Viridiplantae</taxon>
        <taxon>Streptophyta</taxon>
        <taxon>Embryophyta</taxon>
        <taxon>Tracheophyta</taxon>
        <taxon>Spermatophyta</taxon>
        <taxon>Magnoliopsida</taxon>
        <taxon>eudicotyledons</taxon>
        <taxon>Gunneridae</taxon>
        <taxon>Pentapetalae</taxon>
        <taxon>rosids</taxon>
        <taxon>fabids</taxon>
        <taxon>Fagales</taxon>
        <taxon>Juglandaceae</taxon>
        <taxon>Carya</taxon>
    </lineage>
</organism>
<protein>
    <submittedName>
        <fullName evidence="1">Uncharacterized protein</fullName>
    </submittedName>
</protein>
<proteinExistence type="predicted"/>
<dbReference type="InterPro" id="IPR052929">
    <property type="entry name" value="RNase_H-like_EbsB-rel"/>
</dbReference>
<name>A0A922FZQ7_CARIL</name>
<gene>
    <name evidence="1" type="ORF">I3842_01G125800</name>
</gene>
<accession>A0A922FZQ7</accession>
<sequence>MLPTKLNLCKRKVLDDPTCPMCLMEPESIEHILLEFVLTNDVLSLCHRKIQKSQSSAKSLKELMPQMFKKLNKDKMQELALIFSTLWWRRNQLVFKNIYINPNSVIKRVRHLQDEISSVETRQATQTSSINSRRRMWECPPQGFCKINRDVAVDKNVCKIGIGAAVKDEDGSFLATLREKQDSNPEPLLVETIAARRTAKFKLELGMYRVILDEDS</sequence>
<evidence type="ECO:0000313" key="1">
    <source>
        <dbReference type="EMBL" id="KAG6731354.1"/>
    </source>
</evidence>
<comment type="caution">
    <text evidence="1">The sequence shown here is derived from an EMBL/GenBank/DDBJ whole genome shotgun (WGS) entry which is preliminary data.</text>
</comment>
<dbReference type="AlphaFoldDB" id="A0A922FZQ7"/>
<dbReference type="EMBL" id="CM031825">
    <property type="protein sequence ID" value="KAG6731354.1"/>
    <property type="molecule type" value="Genomic_DNA"/>
</dbReference>
<evidence type="ECO:0000313" key="2">
    <source>
        <dbReference type="Proteomes" id="UP000811246"/>
    </source>
</evidence>